<reference evidence="3 4" key="1">
    <citation type="submission" date="2016-10" db="EMBL/GenBank/DDBJ databases">
        <authorList>
            <person name="de Groot N.N."/>
        </authorList>
    </citation>
    <scope>NUCLEOTIDE SEQUENCE [LARGE SCALE GENOMIC DNA]</scope>
    <source>
        <strain evidence="3 4">CGMCC 1.7727</strain>
    </source>
</reference>
<organism evidence="3 4">
    <name type="scientific">Gracilibacillus ureilyticus</name>
    <dbReference type="NCBI Taxonomy" id="531814"/>
    <lineage>
        <taxon>Bacteria</taxon>
        <taxon>Bacillati</taxon>
        <taxon>Bacillota</taxon>
        <taxon>Bacilli</taxon>
        <taxon>Bacillales</taxon>
        <taxon>Bacillaceae</taxon>
        <taxon>Gracilibacillus</taxon>
    </lineage>
</organism>
<dbReference type="PROSITE" id="PS51257">
    <property type="entry name" value="PROKAR_LIPOPROTEIN"/>
    <property type="match status" value="1"/>
</dbReference>
<protein>
    <recommendedName>
        <fullName evidence="5">DUF4652 domain-containing protein</fullName>
    </recommendedName>
</protein>
<dbReference type="Gene3D" id="2.40.128.660">
    <property type="entry name" value="Uncharacterised protein PF15525, DUF4652"/>
    <property type="match status" value="1"/>
</dbReference>
<dbReference type="AlphaFoldDB" id="A0A1H9TZ53"/>
<evidence type="ECO:0000313" key="3">
    <source>
        <dbReference type="EMBL" id="SES02535.1"/>
    </source>
</evidence>
<sequence length="248" mass="27645">MNRLIKFSILSTLIASIITLTACSDNVENSSEKQVEDQDTSDQLETAPQQEDKTGSDSKEEPIESPTNPPAESSQNDDISYAPDTVQKDESFLMVEDKDNYEPVFPTKWESSPDGTKEVLIDGRGQYAIEEGIGTLVLHDKGKDTYQLITLANKESQDTIKAVEWIDNKQLFIIVGMSFGMVSKGGQLYEVSLKDFSVKKVFPNLTEKEEISSIENNGDGTFTYELHTYEDDTYTTGTTEENLLTPNP</sequence>
<feature type="chain" id="PRO_5038871962" description="DUF4652 domain-containing protein" evidence="2">
    <location>
        <begin position="23"/>
        <end position="248"/>
    </location>
</feature>
<evidence type="ECO:0000256" key="2">
    <source>
        <dbReference type="SAM" id="SignalP"/>
    </source>
</evidence>
<dbReference type="InterPro" id="IPR028102">
    <property type="entry name" value="DUF4652"/>
</dbReference>
<evidence type="ECO:0000313" key="4">
    <source>
        <dbReference type="Proteomes" id="UP000199687"/>
    </source>
</evidence>
<keyword evidence="4" id="KW-1185">Reference proteome</keyword>
<dbReference type="RefSeq" id="WP_089742310.1">
    <property type="nucleotide sequence ID" value="NZ_FOGL01000015.1"/>
</dbReference>
<proteinExistence type="predicted"/>
<accession>A0A1H9TZ53</accession>
<gene>
    <name evidence="3" type="ORF">SAMN04487944_11586</name>
</gene>
<evidence type="ECO:0008006" key="5">
    <source>
        <dbReference type="Google" id="ProtNLM"/>
    </source>
</evidence>
<feature type="signal peptide" evidence="2">
    <location>
        <begin position="1"/>
        <end position="22"/>
    </location>
</feature>
<dbReference type="Pfam" id="PF15525">
    <property type="entry name" value="DUF4652"/>
    <property type="match status" value="1"/>
</dbReference>
<dbReference type="Proteomes" id="UP000199687">
    <property type="component" value="Unassembled WGS sequence"/>
</dbReference>
<name>A0A1H9TZ53_9BACI</name>
<feature type="compositionally biased region" description="Basic and acidic residues" evidence="1">
    <location>
        <begin position="50"/>
        <end position="62"/>
    </location>
</feature>
<dbReference type="OrthoDB" id="2882585at2"/>
<evidence type="ECO:0000256" key="1">
    <source>
        <dbReference type="SAM" id="MobiDB-lite"/>
    </source>
</evidence>
<keyword evidence="2" id="KW-0732">Signal</keyword>
<dbReference type="STRING" id="531814.SAMN04487944_11586"/>
<dbReference type="EMBL" id="FOGL01000015">
    <property type="protein sequence ID" value="SES02535.1"/>
    <property type="molecule type" value="Genomic_DNA"/>
</dbReference>
<feature type="region of interest" description="Disordered" evidence="1">
    <location>
        <begin position="27"/>
        <end position="82"/>
    </location>
</feature>